<keyword evidence="2" id="KW-1185">Reference proteome</keyword>
<accession>A0A1J4N8M9</accession>
<organism evidence="1 2">
    <name type="scientific">Nocardioides luteus</name>
    <dbReference type="NCBI Taxonomy" id="1844"/>
    <lineage>
        <taxon>Bacteria</taxon>
        <taxon>Bacillati</taxon>
        <taxon>Actinomycetota</taxon>
        <taxon>Actinomycetes</taxon>
        <taxon>Propionibacteriales</taxon>
        <taxon>Nocardioidaceae</taxon>
        <taxon>Nocardioides</taxon>
    </lineage>
</organism>
<dbReference type="RefSeq" id="WP_045549040.1">
    <property type="nucleotide sequence ID" value="NZ_JZDQ02000011.1"/>
</dbReference>
<name>A0A1J4N8M9_9ACTN</name>
<evidence type="ECO:0000313" key="1">
    <source>
        <dbReference type="EMBL" id="OIJ27008.1"/>
    </source>
</evidence>
<dbReference type="AlphaFoldDB" id="A0A1J4N8M9"/>
<gene>
    <name evidence="1" type="ORF">UG56_009520</name>
</gene>
<reference evidence="1" key="1">
    <citation type="submission" date="2016-10" db="EMBL/GenBank/DDBJ databases">
        <title>Draft Genome Sequence of Nocardioides luteus Strain BAFB, an Alkane-Degrading Bacterium Isolated from JP-7 Polluted Soil.</title>
        <authorList>
            <person name="Brown L."/>
            <person name="Ruiz O.N."/>
            <person name="Gunasekera T."/>
        </authorList>
    </citation>
    <scope>NUCLEOTIDE SEQUENCE [LARGE SCALE GENOMIC DNA]</scope>
    <source>
        <strain evidence="1">BAFB</strain>
    </source>
</reference>
<evidence type="ECO:0000313" key="2">
    <source>
        <dbReference type="Proteomes" id="UP000033772"/>
    </source>
</evidence>
<proteinExistence type="predicted"/>
<dbReference type="EMBL" id="JZDQ02000011">
    <property type="protein sequence ID" value="OIJ27008.1"/>
    <property type="molecule type" value="Genomic_DNA"/>
</dbReference>
<protein>
    <submittedName>
        <fullName evidence="1">Uncharacterized protein</fullName>
    </submittedName>
</protein>
<dbReference type="Proteomes" id="UP000033772">
    <property type="component" value="Unassembled WGS sequence"/>
</dbReference>
<comment type="caution">
    <text evidence="1">The sequence shown here is derived from an EMBL/GenBank/DDBJ whole genome shotgun (WGS) entry which is preliminary data.</text>
</comment>
<dbReference type="OrthoDB" id="9973785at2"/>
<sequence length="177" mass="18626">MWEIDYLVATGRLRVEVSRLLDEFLATGDPDRAADLMVLIESAVAPVSGGLADDAGGVASAVVAGLPRMPADTRAEALLLLTQIVGSIEATEGLASDEARRLIESMFPMLAAMVEVGSDGDLAQGVDLISLCSSLSPACGERAAYYLGRIVERATGTLRESAERELAEVSRMITRGT</sequence>